<name>A0A163G6P3_9BACL</name>
<dbReference type="Pfam" id="PF25164">
    <property type="entry name" value="CoiA_N"/>
    <property type="match status" value="1"/>
</dbReference>
<proteinExistence type="predicted"/>
<dbReference type="RefSeq" id="WP_063477347.1">
    <property type="nucleotide sequence ID" value="NZ_JBCMWP010000019.1"/>
</dbReference>
<accession>A0A163G6P3</accession>
<dbReference type="AlphaFoldDB" id="A0A163G6P3"/>
<evidence type="ECO:0000313" key="2">
    <source>
        <dbReference type="EMBL" id="KZS44763.1"/>
    </source>
</evidence>
<protein>
    <recommendedName>
        <fullName evidence="1">Competence protein CoiA-like N-terminal domain-containing protein</fullName>
    </recommendedName>
</protein>
<reference evidence="2" key="1">
    <citation type="journal article" date="2016" name="Genome Announc.">
        <title>Draft genomes of two strains of Paenibacillus glucanolyticus with capability to degrade lignocellulose.</title>
        <authorList>
            <person name="Mathews S.L."/>
            <person name="Pawlak J."/>
            <person name="Grunden A.M."/>
        </authorList>
    </citation>
    <scope>NUCLEOTIDE SEQUENCE [LARGE SCALE GENOMIC DNA]</scope>
    <source>
        <strain evidence="2">SLM1</strain>
    </source>
</reference>
<dbReference type="Proteomes" id="UP000076796">
    <property type="component" value="Unassembled WGS sequence"/>
</dbReference>
<dbReference type="EMBL" id="LWMH01000001">
    <property type="protein sequence ID" value="KZS44763.1"/>
    <property type="molecule type" value="Genomic_DNA"/>
</dbReference>
<comment type="caution">
    <text evidence="2">The sequence shown here is derived from an EMBL/GenBank/DDBJ whole genome shotgun (WGS) entry which is preliminary data.</text>
</comment>
<sequence length="442" mass="52173">MDIGFYNNEVINIKSLLLSTEDKDNAIDRYRKIAEKGHITCPFCMEKLYLRAGDVRDIHLAHRRGRTCQIAKAYDTYQAQVTRENKRHSVIKEIIYTDLKGQERFKTDLRVKYGYEEKGHESWKHYPDIYLNKNGREFAICLITNIHEIGDTKIVNLINKRNKYFVDKGLETIWFIEERELAYDYDHRVLFLWEAEYGLAIKTKEDREWDKLVKDLIEEFPNVSVTDLFGYRSYGSLDIDVRSLYYVHSEGNNITISTHRIILDRKKSPYRAYALTKGYKQNISYALIVEDEILLCDQEIEEKARLEFANEVAFRVDELMNYTLDESELIVTVGESIEYRTEETSKTTDLKEDHDRRFSIDEDTLSEVLVVDIDFTDYLLKVKRRTITVAEARQLNHYVRLNKGELIHYGFTIQALSKIIDESIGRIDDPAIRTWLVDIQYL</sequence>
<feature type="domain" description="Competence protein CoiA-like N-terminal" evidence="1">
    <location>
        <begin position="30"/>
        <end position="70"/>
    </location>
</feature>
<gene>
    <name evidence="2" type="ORF">AWU65_01870</name>
</gene>
<evidence type="ECO:0000259" key="1">
    <source>
        <dbReference type="Pfam" id="PF25164"/>
    </source>
</evidence>
<dbReference type="InterPro" id="IPR057253">
    <property type="entry name" value="CoiA-like_N"/>
</dbReference>
<dbReference type="OrthoDB" id="3784230at2"/>
<evidence type="ECO:0000313" key="3">
    <source>
        <dbReference type="Proteomes" id="UP000076796"/>
    </source>
</evidence>
<keyword evidence="3" id="KW-1185">Reference proteome</keyword>
<organism evidence="2 3">
    <name type="scientific">Paenibacillus glucanolyticus</name>
    <dbReference type="NCBI Taxonomy" id="59843"/>
    <lineage>
        <taxon>Bacteria</taxon>
        <taxon>Bacillati</taxon>
        <taxon>Bacillota</taxon>
        <taxon>Bacilli</taxon>
        <taxon>Bacillales</taxon>
        <taxon>Paenibacillaceae</taxon>
        <taxon>Paenibacillus</taxon>
    </lineage>
</organism>